<organism evidence="2 3">
    <name type="scientific">Lonepinella koalarum</name>
    <dbReference type="NCBI Taxonomy" id="53417"/>
    <lineage>
        <taxon>Bacteria</taxon>
        <taxon>Pseudomonadati</taxon>
        <taxon>Pseudomonadota</taxon>
        <taxon>Gammaproteobacteria</taxon>
        <taxon>Pasteurellales</taxon>
        <taxon>Pasteurellaceae</taxon>
        <taxon>Lonepinella</taxon>
    </lineage>
</organism>
<keyword evidence="1" id="KW-0472">Membrane</keyword>
<dbReference type="EMBL" id="SMGJ01000001">
    <property type="protein sequence ID" value="TCK70993.1"/>
    <property type="molecule type" value="Genomic_DNA"/>
</dbReference>
<dbReference type="Proteomes" id="UP000295496">
    <property type="component" value="Unassembled WGS sequence"/>
</dbReference>
<protein>
    <submittedName>
        <fullName evidence="2">Uncharacterized protein</fullName>
    </submittedName>
</protein>
<evidence type="ECO:0000256" key="1">
    <source>
        <dbReference type="SAM" id="Phobius"/>
    </source>
</evidence>
<gene>
    <name evidence="2" type="ORF">EV692_0044</name>
</gene>
<keyword evidence="3" id="KW-1185">Reference proteome</keyword>
<dbReference type="AlphaFoldDB" id="A0A4R1L275"/>
<comment type="caution">
    <text evidence="2">The sequence shown here is derived from an EMBL/GenBank/DDBJ whole genome shotgun (WGS) entry which is preliminary data.</text>
</comment>
<evidence type="ECO:0000313" key="3">
    <source>
        <dbReference type="Proteomes" id="UP000295496"/>
    </source>
</evidence>
<dbReference type="OrthoDB" id="5690589at2"/>
<proteinExistence type="predicted"/>
<name>A0A4R1L275_9PAST</name>
<evidence type="ECO:0000313" key="2">
    <source>
        <dbReference type="EMBL" id="TCK70993.1"/>
    </source>
</evidence>
<accession>A0A4R1L275</accession>
<dbReference type="RefSeq" id="WP_132299386.1">
    <property type="nucleotide sequence ID" value="NZ_CP170642.1"/>
</dbReference>
<reference evidence="2 3" key="1">
    <citation type="submission" date="2019-03" db="EMBL/GenBank/DDBJ databases">
        <title>Genomic Encyclopedia of Type Strains, Phase IV (KMG-IV): sequencing the most valuable type-strain genomes for metagenomic binning, comparative biology and taxonomic classification.</title>
        <authorList>
            <person name="Goeker M."/>
        </authorList>
    </citation>
    <scope>NUCLEOTIDE SEQUENCE [LARGE SCALE GENOMIC DNA]</scope>
    <source>
        <strain evidence="2 3">DSM 10053</strain>
    </source>
</reference>
<keyword evidence="1" id="KW-0812">Transmembrane</keyword>
<keyword evidence="1" id="KW-1133">Transmembrane helix</keyword>
<sequence>MSILSNLNLFKVPIEQDTLDAWAKMAEDIAKVAILALPVVVLGQGEASLKVWSSVALLVVIYSFLLGGRLFRQNKSRSSTIQEN</sequence>
<feature type="transmembrane region" description="Helical" evidence="1">
    <location>
        <begin position="51"/>
        <end position="71"/>
    </location>
</feature>